<name>A9BCL3_PROM4</name>
<organism evidence="3 4">
    <name type="scientific">Prochlorococcus marinus (strain MIT 9211)</name>
    <dbReference type="NCBI Taxonomy" id="93059"/>
    <lineage>
        <taxon>Bacteria</taxon>
        <taxon>Bacillati</taxon>
        <taxon>Cyanobacteriota</taxon>
        <taxon>Cyanophyceae</taxon>
        <taxon>Synechococcales</taxon>
        <taxon>Prochlorococcaceae</taxon>
        <taxon>Prochlorococcus</taxon>
    </lineage>
</organism>
<evidence type="ECO:0000313" key="3">
    <source>
        <dbReference type="EMBL" id="ABX09575.1"/>
    </source>
</evidence>
<dbReference type="EMBL" id="CP000878">
    <property type="protein sequence ID" value="ABX09575.1"/>
    <property type="molecule type" value="Genomic_DNA"/>
</dbReference>
<dbReference type="RefSeq" id="WP_012196196.1">
    <property type="nucleotide sequence ID" value="NC_009976.1"/>
</dbReference>
<gene>
    <name evidence="3" type="ordered locus">P9211_16441</name>
</gene>
<dbReference type="InterPro" id="IPR016024">
    <property type="entry name" value="ARM-type_fold"/>
</dbReference>
<dbReference type="AlphaFoldDB" id="A9BCL3"/>
<accession>A9BCL3</accession>
<keyword evidence="1" id="KW-0042">Antenna complex</keyword>
<dbReference type="eggNOG" id="ENOG50341WT">
    <property type="taxonomic scope" value="Bacteria"/>
</dbReference>
<evidence type="ECO:0000256" key="1">
    <source>
        <dbReference type="ARBA" id="ARBA00022549"/>
    </source>
</evidence>
<sequence length="156" mass="18158">MSQFFTAGAALILALSLWGLGRKPKNFMQKTFKEKTWIDQKGLVETKKKPYFEIHLASKSEFNEWLPPKTYRERANLKKQLFHWISLGPEYRLNAIEIASQWGDSRVIPILKRGLRDSDSQIVICAAKAMAKFRCSKHPIKPQIKSRPPRNVFLMR</sequence>
<evidence type="ECO:0000313" key="4">
    <source>
        <dbReference type="Proteomes" id="UP000000788"/>
    </source>
</evidence>
<dbReference type="STRING" id="93059.P9211_16441"/>
<dbReference type="Proteomes" id="UP000000788">
    <property type="component" value="Chromosome"/>
</dbReference>
<evidence type="ECO:0000256" key="2">
    <source>
        <dbReference type="ARBA" id="ARBA00022738"/>
    </source>
</evidence>
<protein>
    <recommendedName>
        <fullName evidence="5">HEAT repeat domain-containing protein</fullName>
    </recommendedName>
</protein>
<dbReference type="HOGENOM" id="CLU_104648_0_0_3"/>
<keyword evidence="2" id="KW-0605">Phycobilisome</keyword>
<dbReference type="OrthoDB" id="541369at2"/>
<keyword evidence="4" id="KW-1185">Reference proteome</keyword>
<dbReference type="GO" id="GO:0030089">
    <property type="term" value="C:phycobilisome"/>
    <property type="evidence" value="ECO:0007669"/>
    <property type="project" value="UniProtKB-KW"/>
</dbReference>
<dbReference type="KEGG" id="pmj:P9211_16441"/>
<dbReference type="SUPFAM" id="SSF48371">
    <property type="entry name" value="ARM repeat"/>
    <property type="match status" value="1"/>
</dbReference>
<evidence type="ECO:0008006" key="5">
    <source>
        <dbReference type="Google" id="ProtNLM"/>
    </source>
</evidence>
<dbReference type="Gene3D" id="1.25.10.10">
    <property type="entry name" value="Leucine-rich Repeat Variant"/>
    <property type="match status" value="1"/>
</dbReference>
<reference evidence="3 4" key="1">
    <citation type="journal article" date="2007" name="PLoS Genet.">
        <title>Patterns and implications of gene gain and loss in the evolution of Prochlorococcus.</title>
        <authorList>
            <person name="Kettler G.C."/>
            <person name="Martiny A.C."/>
            <person name="Huang K."/>
            <person name="Zucker J."/>
            <person name="Coleman M.L."/>
            <person name="Rodrigue S."/>
            <person name="Chen F."/>
            <person name="Lapidus A."/>
            <person name="Ferriera S."/>
            <person name="Johnson J."/>
            <person name="Steglich C."/>
            <person name="Church G.M."/>
            <person name="Richardson P."/>
            <person name="Chisholm S.W."/>
        </authorList>
    </citation>
    <scope>NUCLEOTIDE SEQUENCE [LARGE SCALE GENOMIC DNA]</scope>
    <source>
        <strain evidence="4">MIT 9211</strain>
    </source>
</reference>
<proteinExistence type="predicted"/>
<dbReference type="InterPro" id="IPR011989">
    <property type="entry name" value="ARM-like"/>
</dbReference>